<dbReference type="KEGG" id="cyj:Cyan7822_2933"/>
<evidence type="ECO:0000259" key="2">
    <source>
        <dbReference type="SMART" id="SM00460"/>
    </source>
</evidence>
<keyword evidence="1" id="KW-1133">Transmembrane helix</keyword>
<dbReference type="Proteomes" id="UP000008206">
    <property type="component" value="Chromosome"/>
</dbReference>
<dbReference type="OrthoDB" id="9788327at2"/>
<keyword evidence="1" id="KW-0812">Transmembrane</keyword>
<sequence>MPTEREFREWQRKQKKSPRFRRRRNRNNFPFMLSLALIILSAWISWKDYQSKGYSSVSLQPVLIHTHKQRQYNHVIAGSSQTVNALNYDTIDQSAFSISYDGSSVSELAAILSQYATTQAEKARIIYAWITHNIAYDVSAYFSGDYGDVSAQGVLKNRRGVCSGYANLYQALAKAMGLETVVIEGYAKGLNYIVGESSQINHAWNAVKIDKAWYLVDSTWGAGTVNGTQFLPQFTPHYFATSPAEFIYDHLPAESVWQLLSSPYTKEQFDSLPQVSPEFFKDGLKLVNQTNNTILAQGNTEVILQAPNSTRVIARLSSEGRILKDTYTRVQRQDEYIRVTAKLPYPGTYQLEIFASSDPNTQTYPHAITYQVIAK</sequence>
<dbReference type="HOGENOM" id="CLU_047114_0_0_3"/>
<dbReference type="EMBL" id="CP002198">
    <property type="protein sequence ID" value="ADN14890.1"/>
    <property type="molecule type" value="Genomic_DNA"/>
</dbReference>
<dbReference type="InterPro" id="IPR002931">
    <property type="entry name" value="Transglutaminase-like"/>
</dbReference>
<organism evidence="3 4">
    <name type="scientific">Gloeothece verrucosa (strain PCC 7822)</name>
    <name type="common">Cyanothece sp. (strain PCC 7822)</name>
    <dbReference type="NCBI Taxonomy" id="497965"/>
    <lineage>
        <taxon>Bacteria</taxon>
        <taxon>Bacillati</taxon>
        <taxon>Cyanobacteriota</taxon>
        <taxon>Cyanophyceae</taxon>
        <taxon>Oscillatoriophycideae</taxon>
        <taxon>Chroococcales</taxon>
        <taxon>Aphanothecaceae</taxon>
        <taxon>Gloeothece</taxon>
        <taxon>Gloeothece verrucosa</taxon>
    </lineage>
</organism>
<dbReference type="eggNOG" id="COG5279">
    <property type="taxonomic scope" value="Bacteria"/>
</dbReference>
<dbReference type="InterPro" id="IPR056564">
    <property type="entry name" value="Ig-like_KY"/>
</dbReference>
<keyword evidence="4" id="KW-1185">Reference proteome</keyword>
<dbReference type="GO" id="GO:0005737">
    <property type="term" value="C:cytoplasm"/>
    <property type="evidence" value="ECO:0007669"/>
    <property type="project" value="TreeGrafter"/>
</dbReference>
<dbReference type="AlphaFoldDB" id="E0U7S8"/>
<gene>
    <name evidence="3" type="ordered locus">Cyan7822_2933</name>
</gene>
<keyword evidence="1" id="KW-0472">Membrane</keyword>
<dbReference type="Pfam" id="PF23265">
    <property type="entry name" value="Ig-like_KY"/>
    <property type="match status" value="1"/>
</dbReference>
<dbReference type="SUPFAM" id="SSF54001">
    <property type="entry name" value="Cysteine proteinases"/>
    <property type="match status" value="1"/>
</dbReference>
<dbReference type="STRING" id="497965.Cyan7822_2933"/>
<reference evidence="4" key="1">
    <citation type="journal article" date="2011" name="MBio">
        <title>Novel metabolic attributes of the genus Cyanothece, comprising a group of unicellular nitrogen-fixing Cyanobacteria.</title>
        <authorList>
            <person name="Bandyopadhyay A."/>
            <person name="Elvitigala T."/>
            <person name="Welsh E."/>
            <person name="Stockel J."/>
            <person name="Liberton M."/>
            <person name="Min H."/>
            <person name="Sherman L.A."/>
            <person name="Pakrasi H.B."/>
        </authorList>
    </citation>
    <scope>NUCLEOTIDE SEQUENCE [LARGE SCALE GENOMIC DNA]</scope>
    <source>
        <strain evidence="4">PCC 7822</strain>
    </source>
</reference>
<feature type="transmembrane region" description="Helical" evidence="1">
    <location>
        <begin position="29"/>
        <end position="46"/>
    </location>
</feature>
<dbReference type="SMART" id="SM00460">
    <property type="entry name" value="TGc"/>
    <property type="match status" value="1"/>
</dbReference>
<name>E0U7S8_GLOV7</name>
<dbReference type="Pfam" id="PF01841">
    <property type="entry name" value="Transglut_core"/>
    <property type="match status" value="1"/>
</dbReference>
<feature type="domain" description="Transglutaminase-like" evidence="2">
    <location>
        <begin position="154"/>
        <end position="220"/>
    </location>
</feature>
<evidence type="ECO:0000313" key="4">
    <source>
        <dbReference type="Proteomes" id="UP000008206"/>
    </source>
</evidence>
<accession>E0U7S8</accession>
<dbReference type="PANTHER" id="PTHR46333">
    <property type="entry name" value="CYTOKINESIS PROTEIN 3"/>
    <property type="match status" value="1"/>
</dbReference>
<dbReference type="Gene3D" id="3.10.620.30">
    <property type="match status" value="1"/>
</dbReference>
<dbReference type="InterPro" id="IPR038765">
    <property type="entry name" value="Papain-like_cys_pep_sf"/>
</dbReference>
<dbReference type="PANTHER" id="PTHR46333:SF2">
    <property type="entry name" value="CYTOKINESIS PROTEIN 3"/>
    <property type="match status" value="1"/>
</dbReference>
<dbReference type="InterPro" id="IPR052557">
    <property type="entry name" value="CAP/Cytokinesis_protein"/>
</dbReference>
<protein>
    <submittedName>
        <fullName evidence="3">Transglutaminase domain protein</fullName>
    </submittedName>
</protein>
<dbReference type="RefSeq" id="WP_013322993.1">
    <property type="nucleotide sequence ID" value="NC_014501.1"/>
</dbReference>
<evidence type="ECO:0000313" key="3">
    <source>
        <dbReference type="EMBL" id="ADN14890.1"/>
    </source>
</evidence>
<proteinExistence type="predicted"/>
<evidence type="ECO:0000256" key="1">
    <source>
        <dbReference type="SAM" id="Phobius"/>
    </source>
</evidence>